<evidence type="ECO:0000256" key="2">
    <source>
        <dbReference type="ARBA" id="ARBA00022448"/>
    </source>
</evidence>
<dbReference type="NCBIfam" id="TIGR04056">
    <property type="entry name" value="OMP_RagA_SusC"/>
    <property type="match status" value="1"/>
</dbReference>
<evidence type="ECO:0000313" key="14">
    <source>
        <dbReference type="Proteomes" id="UP001610063"/>
    </source>
</evidence>
<evidence type="ECO:0000256" key="7">
    <source>
        <dbReference type="ARBA" id="ARBA00023237"/>
    </source>
</evidence>
<accession>A0ABW7N735</accession>
<keyword evidence="5 9" id="KW-0798">TonB box</keyword>
<dbReference type="NCBIfam" id="TIGR04057">
    <property type="entry name" value="SusC_RagA_signa"/>
    <property type="match status" value="1"/>
</dbReference>
<dbReference type="InterPro" id="IPR023997">
    <property type="entry name" value="TonB-dep_OMP_SusC/RagA_CS"/>
</dbReference>
<dbReference type="Pfam" id="PF07715">
    <property type="entry name" value="Plug"/>
    <property type="match status" value="1"/>
</dbReference>
<dbReference type="Gene3D" id="2.40.170.20">
    <property type="entry name" value="TonB-dependent receptor, beta-barrel domain"/>
    <property type="match status" value="1"/>
</dbReference>
<dbReference type="Gene3D" id="2.170.130.10">
    <property type="entry name" value="TonB-dependent receptor, plug domain"/>
    <property type="match status" value="1"/>
</dbReference>
<keyword evidence="10" id="KW-0732">Signal</keyword>
<evidence type="ECO:0000256" key="9">
    <source>
        <dbReference type="RuleBase" id="RU003357"/>
    </source>
</evidence>
<dbReference type="EMBL" id="JBIPKE010000015">
    <property type="protein sequence ID" value="MFH6983431.1"/>
    <property type="molecule type" value="Genomic_DNA"/>
</dbReference>
<proteinExistence type="inferred from homology"/>
<keyword evidence="4 8" id="KW-0812">Transmembrane</keyword>
<dbReference type="InterPro" id="IPR036942">
    <property type="entry name" value="Beta-barrel_TonB_sf"/>
</dbReference>
<dbReference type="RefSeq" id="WP_395416995.1">
    <property type="nucleotide sequence ID" value="NZ_JBIPKE010000015.1"/>
</dbReference>
<keyword evidence="3 8" id="KW-1134">Transmembrane beta strand</keyword>
<keyword evidence="6 8" id="KW-0472">Membrane</keyword>
<comment type="similarity">
    <text evidence="8 9">Belongs to the TonB-dependent receptor family.</text>
</comment>
<dbReference type="InterPro" id="IPR039426">
    <property type="entry name" value="TonB-dep_rcpt-like"/>
</dbReference>
<evidence type="ECO:0000256" key="1">
    <source>
        <dbReference type="ARBA" id="ARBA00004571"/>
    </source>
</evidence>
<dbReference type="SUPFAM" id="SSF56935">
    <property type="entry name" value="Porins"/>
    <property type="match status" value="1"/>
</dbReference>
<evidence type="ECO:0000256" key="5">
    <source>
        <dbReference type="ARBA" id="ARBA00023077"/>
    </source>
</evidence>
<dbReference type="Pfam" id="PF13715">
    <property type="entry name" value="CarbopepD_reg_2"/>
    <property type="match status" value="1"/>
</dbReference>
<name>A0ABW7N735_9BACT</name>
<evidence type="ECO:0000259" key="11">
    <source>
        <dbReference type="Pfam" id="PF00593"/>
    </source>
</evidence>
<comment type="subcellular location">
    <subcellularLocation>
        <location evidence="1 8">Cell outer membrane</location>
        <topology evidence="1 8">Multi-pass membrane protein</topology>
    </subcellularLocation>
</comment>
<feature type="domain" description="TonB-dependent receptor plug" evidence="12">
    <location>
        <begin position="117"/>
        <end position="224"/>
    </location>
</feature>
<sequence>MMKLYKQLFLMCLTFGVLQVSAQQRISGKVTDEQGLGVIGASVFVENTTYGTITDIEGNYAFSVPDSLSESNLMFSFIGYHTEKRPISGRSQISVQLSLDNKQLEEVIVVGYSTQTKGDVTGALNTVKGKDLNSLPVAGIDQALQGRAPGVNISQVTGAPGEGVSVRIRGIGSLNSSNDPLYVVDGVPTREVLSILSPQDIEEITILKDASAAALYGSRANNGVVLITTKKGSKDRSSITINSQVGVQMHGKLTEMTNRDQYVEMYNEAATNDNAFVSDDLFKRDLIPLDYAASQPDIDQMEAIFREALIQNYGITASGGNEKSQYMLSVTYFDQEGIIIGSDYDRLTGRINLNTEVKPWFTTGVNLNIARSHTSSIGSSGDGAGGNGGSIVRYAYFRTPAIPIYDEEGNYTDLPEYPSFFGDGYNPVGLANYADNKMTTDRYFGKVFGVLDLGDHLTLTTNFGFDSESGLRRRFDRNWGSNDRINNPNRLLVANTSAVTWTNNNVLQFKKSFGLHDFNALLGTEAIKSQGYFSNQTGRDFPDQDPNLTYLGNGQGTAAVSEGRYAYTLLSFFGKVDYDFDSRYQLSGSFRRDGSSRFASENKWGTFYAVSGGWNLHNEAFLSDVDFFSQLKLRVGYGEIGNQEIGNYAYSDQIQPNYNYPYTSAPSDGYSVTQLGNTQVKWESSRQYNAGVDFEINQGVLYGSLDYFHKLTTDMLVKEPNPPSAGYSDPAWVNNGEILNQGLELLVGVRKTMADFGYNFSGNVALLHNEVKSLDGFISGGAIGSGNYTTRTEVGQSIGSFYMLEMEGIFQNELDIATSAFQGNNIHPGDVKYKDQDGNNFIDENDRVHAGSPIPKVTAGLNLSVSYKNLDLTAFFQGAYGFDIYNVAFHDIEGFYRPFNLTKDYYDNRWTGEGTTNEYPRASWSGSNNNVRISTRFLRDGSYTRLKNLQLGYNFPQPITEKLKLNRLRVYVSAQNLLTITDYSGLDPEMTTSDNATGEGDLARGIDWGTYPTARSFNFGVNLSF</sequence>
<evidence type="ECO:0000313" key="13">
    <source>
        <dbReference type="EMBL" id="MFH6983431.1"/>
    </source>
</evidence>
<protein>
    <submittedName>
        <fullName evidence="13">SusC/RagA family TonB-linked outer membrane protein</fullName>
    </submittedName>
</protein>
<dbReference type="Pfam" id="PF00593">
    <property type="entry name" value="TonB_dep_Rec_b-barrel"/>
    <property type="match status" value="1"/>
</dbReference>
<evidence type="ECO:0000256" key="4">
    <source>
        <dbReference type="ARBA" id="ARBA00022692"/>
    </source>
</evidence>
<feature type="chain" id="PRO_5045144834" evidence="10">
    <location>
        <begin position="23"/>
        <end position="1025"/>
    </location>
</feature>
<evidence type="ECO:0000256" key="3">
    <source>
        <dbReference type="ARBA" id="ARBA00022452"/>
    </source>
</evidence>
<feature type="signal peptide" evidence="10">
    <location>
        <begin position="1"/>
        <end position="22"/>
    </location>
</feature>
<evidence type="ECO:0000256" key="10">
    <source>
        <dbReference type="SAM" id="SignalP"/>
    </source>
</evidence>
<gene>
    <name evidence="13" type="ORF">ACHKAR_08285</name>
</gene>
<dbReference type="InterPro" id="IPR012910">
    <property type="entry name" value="Plug_dom"/>
</dbReference>
<evidence type="ECO:0000259" key="12">
    <source>
        <dbReference type="Pfam" id="PF07715"/>
    </source>
</evidence>
<dbReference type="SUPFAM" id="SSF49464">
    <property type="entry name" value="Carboxypeptidase regulatory domain-like"/>
    <property type="match status" value="1"/>
</dbReference>
<dbReference type="Gene3D" id="2.60.40.1120">
    <property type="entry name" value="Carboxypeptidase-like, regulatory domain"/>
    <property type="match status" value="1"/>
</dbReference>
<comment type="caution">
    <text evidence="13">The sequence shown here is derived from an EMBL/GenBank/DDBJ whole genome shotgun (WGS) entry which is preliminary data.</text>
</comment>
<dbReference type="InterPro" id="IPR037066">
    <property type="entry name" value="Plug_dom_sf"/>
</dbReference>
<dbReference type="Proteomes" id="UP001610063">
    <property type="component" value="Unassembled WGS sequence"/>
</dbReference>
<feature type="domain" description="TonB-dependent receptor-like beta-barrel" evidence="11">
    <location>
        <begin position="416"/>
        <end position="977"/>
    </location>
</feature>
<keyword evidence="2 8" id="KW-0813">Transport</keyword>
<reference evidence="13 14" key="1">
    <citation type="journal article" date="2013" name="Int. J. Syst. Evol. Microbiol.">
        <title>Marinoscillum luteum sp. nov., isolated from marine sediment.</title>
        <authorList>
            <person name="Cha I.T."/>
            <person name="Park S.J."/>
            <person name="Kim S.J."/>
            <person name="Kim J.G."/>
            <person name="Jung M.Y."/>
            <person name="Shin K.S."/>
            <person name="Kwon K.K."/>
            <person name="Yang S.H."/>
            <person name="Seo Y.S."/>
            <person name="Rhee S.K."/>
        </authorList>
    </citation>
    <scope>NUCLEOTIDE SEQUENCE [LARGE SCALE GENOMIC DNA]</scope>
    <source>
        <strain evidence="13 14">KCTC 23939</strain>
    </source>
</reference>
<organism evidence="13 14">
    <name type="scientific">Marinoscillum luteum</name>
    <dbReference type="NCBI Taxonomy" id="861051"/>
    <lineage>
        <taxon>Bacteria</taxon>
        <taxon>Pseudomonadati</taxon>
        <taxon>Bacteroidota</taxon>
        <taxon>Cytophagia</taxon>
        <taxon>Cytophagales</taxon>
        <taxon>Reichenbachiellaceae</taxon>
        <taxon>Marinoscillum</taxon>
    </lineage>
</organism>
<dbReference type="PROSITE" id="PS52016">
    <property type="entry name" value="TONB_DEPENDENT_REC_3"/>
    <property type="match status" value="1"/>
</dbReference>
<dbReference type="InterPro" id="IPR023996">
    <property type="entry name" value="TonB-dep_OMP_SusC/RagA"/>
</dbReference>
<keyword evidence="7 8" id="KW-0998">Cell outer membrane</keyword>
<evidence type="ECO:0000256" key="6">
    <source>
        <dbReference type="ARBA" id="ARBA00023136"/>
    </source>
</evidence>
<evidence type="ECO:0000256" key="8">
    <source>
        <dbReference type="PROSITE-ProRule" id="PRU01360"/>
    </source>
</evidence>
<dbReference type="InterPro" id="IPR000531">
    <property type="entry name" value="Beta-barrel_TonB"/>
</dbReference>
<keyword evidence="14" id="KW-1185">Reference proteome</keyword>
<dbReference type="InterPro" id="IPR008969">
    <property type="entry name" value="CarboxyPept-like_regulatory"/>
</dbReference>